<dbReference type="OrthoDB" id="4080071at2"/>
<keyword evidence="3" id="KW-1185">Reference proteome</keyword>
<evidence type="ECO:0000259" key="1">
    <source>
        <dbReference type="Pfam" id="PF01636"/>
    </source>
</evidence>
<comment type="caution">
    <text evidence="2">The sequence shown here is derived from an EMBL/GenBank/DDBJ whole genome shotgun (WGS) entry which is preliminary data.</text>
</comment>
<dbReference type="InterPro" id="IPR011009">
    <property type="entry name" value="Kinase-like_dom_sf"/>
</dbReference>
<organism evidence="2 3">
    <name type="scientific">Streptomyces monashensis</name>
    <dbReference type="NCBI Taxonomy" id="1678012"/>
    <lineage>
        <taxon>Bacteria</taxon>
        <taxon>Bacillati</taxon>
        <taxon>Actinomycetota</taxon>
        <taxon>Actinomycetes</taxon>
        <taxon>Kitasatosporales</taxon>
        <taxon>Streptomycetaceae</taxon>
        <taxon>Streptomyces</taxon>
    </lineage>
</organism>
<dbReference type="AlphaFoldDB" id="A0A1S2Q3Q0"/>
<protein>
    <recommendedName>
        <fullName evidence="1">Aminoglycoside phosphotransferase domain-containing protein</fullName>
    </recommendedName>
</protein>
<dbReference type="Gene3D" id="3.30.200.20">
    <property type="entry name" value="Phosphorylase Kinase, domain 1"/>
    <property type="match status" value="1"/>
</dbReference>
<dbReference type="RefSeq" id="WP_071383573.1">
    <property type="nucleotide sequence ID" value="NZ_MLYO01000048.1"/>
</dbReference>
<dbReference type="InterPro" id="IPR002575">
    <property type="entry name" value="Aminoglycoside_PTrfase"/>
</dbReference>
<evidence type="ECO:0000313" key="3">
    <source>
        <dbReference type="Proteomes" id="UP000179642"/>
    </source>
</evidence>
<dbReference type="InterPro" id="IPR051678">
    <property type="entry name" value="AGP_Transferase"/>
</dbReference>
<evidence type="ECO:0000313" key="2">
    <source>
        <dbReference type="EMBL" id="OIK00196.1"/>
    </source>
</evidence>
<dbReference type="EMBL" id="MLYO01000048">
    <property type="protein sequence ID" value="OIK00196.1"/>
    <property type="molecule type" value="Genomic_DNA"/>
</dbReference>
<dbReference type="Pfam" id="PF01636">
    <property type="entry name" value="APH"/>
    <property type="match status" value="1"/>
</dbReference>
<dbReference type="SUPFAM" id="SSF56112">
    <property type="entry name" value="Protein kinase-like (PK-like)"/>
    <property type="match status" value="1"/>
</dbReference>
<sequence>MTPPPAMVARACSTLLGTPAWSAERLSAGSRTAVFRAGLRDGRSVIVKLYDHTARSNALTEAAAIRAAGVAVPVPQVLGSSTISSEGATALITSDLGAHTLGAAIRSGHIPHAQALKDLGGLLARLHRAPVEQAVPRRPFFDSVSSLARRCPPELMNRIGPALAVVADTPERVPSVWCHGDIHFDNVVLSGPRGTRYLVDFTDAAPGRREADVAHALVMTAAHTPWDRRTLLDAYAAPLGDIRLSAWTVIHTARCWAHATPGASRRLWSDRLAELARQTPHLFRTPRSEGISR</sequence>
<reference evidence="2 3" key="1">
    <citation type="submission" date="2016-10" db="EMBL/GenBank/DDBJ databases">
        <title>Genome sequence of Streptomyces sp. MUSC 1.</title>
        <authorList>
            <person name="Lee L.-H."/>
            <person name="Ser H.-L."/>
            <person name="Law J.W.-F."/>
        </authorList>
    </citation>
    <scope>NUCLEOTIDE SEQUENCE [LARGE SCALE GENOMIC DNA]</scope>
    <source>
        <strain evidence="2 3">MUSC 1</strain>
    </source>
</reference>
<proteinExistence type="predicted"/>
<dbReference type="Gene3D" id="3.90.1200.10">
    <property type="match status" value="1"/>
</dbReference>
<dbReference type="Proteomes" id="UP000179642">
    <property type="component" value="Unassembled WGS sequence"/>
</dbReference>
<accession>A0A1S2Q3Q0</accession>
<feature type="domain" description="Aminoglycoside phosphotransferase" evidence="1">
    <location>
        <begin position="23"/>
        <end position="237"/>
    </location>
</feature>
<name>A0A1S2Q3Q0_9ACTN</name>
<gene>
    <name evidence="2" type="ORF">BIV23_26985</name>
</gene>
<dbReference type="PANTHER" id="PTHR21310">
    <property type="entry name" value="AMINOGLYCOSIDE PHOSPHOTRANSFERASE-RELATED-RELATED"/>
    <property type="match status" value="1"/>
</dbReference>